<dbReference type="NCBIfam" id="TIGR00706">
    <property type="entry name" value="SppA_dom"/>
    <property type="match status" value="1"/>
</dbReference>
<dbReference type="InterPro" id="IPR029045">
    <property type="entry name" value="ClpP/crotonase-like_dom_sf"/>
</dbReference>
<dbReference type="PANTHER" id="PTHR42987">
    <property type="entry name" value="PEPTIDASE S49"/>
    <property type="match status" value="1"/>
</dbReference>
<protein>
    <submittedName>
        <fullName evidence="6">Signal peptide peptidase SppA</fullName>
    </submittedName>
</protein>
<keyword evidence="7" id="KW-1185">Reference proteome</keyword>
<dbReference type="RefSeq" id="WP_224325079.1">
    <property type="nucleotide sequence ID" value="NZ_JACGBB010000001.1"/>
</dbReference>
<organism evidence="6 7">
    <name type="scientific">Campylobacter canadensis</name>
    <dbReference type="NCBI Taxonomy" id="449520"/>
    <lineage>
        <taxon>Bacteria</taxon>
        <taxon>Pseudomonadati</taxon>
        <taxon>Campylobacterota</taxon>
        <taxon>Epsilonproteobacteria</taxon>
        <taxon>Campylobacterales</taxon>
        <taxon>Campylobacteraceae</taxon>
        <taxon>Campylobacter</taxon>
    </lineage>
</organism>
<evidence type="ECO:0000256" key="4">
    <source>
        <dbReference type="ARBA" id="ARBA00022825"/>
    </source>
</evidence>
<keyword evidence="2" id="KW-0645">Protease</keyword>
<proteinExistence type="inferred from homology"/>
<dbReference type="PANTHER" id="PTHR42987:SF7">
    <property type="entry name" value="SIGNAL PEPTIDE PEPTIDASE SPPA-RELATED"/>
    <property type="match status" value="1"/>
</dbReference>
<evidence type="ECO:0000256" key="3">
    <source>
        <dbReference type="ARBA" id="ARBA00022801"/>
    </source>
</evidence>
<evidence type="ECO:0000256" key="1">
    <source>
        <dbReference type="ARBA" id="ARBA00008683"/>
    </source>
</evidence>
<dbReference type="EMBL" id="JACGBB010000001">
    <property type="protein sequence ID" value="MBZ7986605.1"/>
    <property type="molecule type" value="Genomic_DNA"/>
</dbReference>
<dbReference type="CDD" id="cd07023">
    <property type="entry name" value="S49_Sppa_N_C"/>
    <property type="match status" value="1"/>
</dbReference>
<keyword evidence="4" id="KW-0720">Serine protease</keyword>
<dbReference type="InterPro" id="IPR004635">
    <property type="entry name" value="Pept_S49_SppA"/>
</dbReference>
<comment type="caution">
    <text evidence="6">The sequence shown here is derived from an EMBL/GenBank/DDBJ whole genome shotgun (WGS) entry which is preliminary data.</text>
</comment>
<sequence>MAIFKSIANCIKFINNYFKTFLLLIILILFFSFNSSKGAANLAQIELKGTILDSMKLVEQINEVKDDDNIKGVLFFIDSPGGAFAPSMEISLAIKELGDKKPVIVYAGSTLASGSYLSAIYANKIIANPASFVGSIGVIMQGFNVSSLAQKIGISEQTISAGAYKQAGTMLREWSIDEKEYLQDLINQSYDLFTSLVAKARKLDLDKKEDWANAKVFLADKAMQLGLIDEVANISKAKKELEELTQISKPVYKTFDDDMGFISSLSKNSALFLNKLMLDFITLNSSAK</sequence>
<name>A0ABS7WPC1_9BACT</name>
<keyword evidence="3" id="KW-0378">Hydrolase</keyword>
<accession>A0ABS7WPC1</accession>
<reference evidence="6 7" key="1">
    <citation type="submission" date="2020-07" db="EMBL/GenBank/DDBJ databases">
        <title>Transfer of Campylobacter canadensis to the novel genus Avispirillum gen. nov., that also includes two novel species recovered from migratory waterfowl: Avispirillum anseris sp. nov. and Avispirillum brantae sp. nov.</title>
        <authorList>
            <person name="Miller W.G."/>
            <person name="Chapman M.H."/>
            <person name="Yee E."/>
            <person name="Inglis G.D."/>
        </authorList>
    </citation>
    <scope>NUCLEOTIDE SEQUENCE [LARGE SCALE GENOMIC DNA]</scope>
    <source>
        <strain evidence="6 7">L283</strain>
    </source>
</reference>
<dbReference type="Pfam" id="PF01343">
    <property type="entry name" value="Peptidase_S49"/>
    <property type="match status" value="1"/>
</dbReference>
<evidence type="ECO:0000313" key="7">
    <source>
        <dbReference type="Proteomes" id="UP000786183"/>
    </source>
</evidence>
<comment type="similarity">
    <text evidence="1">Belongs to the peptidase S49 family.</text>
</comment>
<dbReference type="Proteomes" id="UP000786183">
    <property type="component" value="Unassembled WGS sequence"/>
</dbReference>
<gene>
    <name evidence="6" type="primary">sppA</name>
    <name evidence="6" type="ORF">AVCANL283_00565</name>
</gene>
<feature type="domain" description="Peptidase S49" evidence="5">
    <location>
        <begin position="98"/>
        <end position="247"/>
    </location>
</feature>
<dbReference type="InterPro" id="IPR002142">
    <property type="entry name" value="Peptidase_S49"/>
</dbReference>
<dbReference type="SUPFAM" id="SSF52096">
    <property type="entry name" value="ClpP/crotonase"/>
    <property type="match status" value="1"/>
</dbReference>
<evidence type="ECO:0000259" key="5">
    <source>
        <dbReference type="Pfam" id="PF01343"/>
    </source>
</evidence>
<dbReference type="Gene3D" id="6.20.330.10">
    <property type="match status" value="1"/>
</dbReference>
<dbReference type="InterPro" id="IPR047272">
    <property type="entry name" value="S49_SppA_C"/>
</dbReference>
<evidence type="ECO:0000313" key="6">
    <source>
        <dbReference type="EMBL" id="MBZ7986605.1"/>
    </source>
</evidence>
<evidence type="ECO:0000256" key="2">
    <source>
        <dbReference type="ARBA" id="ARBA00022670"/>
    </source>
</evidence>
<dbReference type="Gene3D" id="3.90.226.10">
    <property type="entry name" value="2-enoyl-CoA Hydratase, Chain A, domain 1"/>
    <property type="match status" value="1"/>
</dbReference>